<gene>
    <name evidence="7" type="ORF">PEL8287_00095</name>
</gene>
<proteinExistence type="inferred from homology"/>
<reference evidence="7 8" key="1">
    <citation type="submission" date="2017-03" db="EMBL/GenBank/DDBJ databases">
        <authorList>
            <person name="Afonso C.L."/>
            <person name="Miller P.J."/>
            <person name="Scott M.A."/>
            <person name="Spackman E."/>
            <person name="Goraichik I."/>
            <person name="Dimitrov K.M."/>
            <person name="Suarez D.L."/>
            <person name="Swayne D.E."/>
        </authorList>
    </citation>
    <scope>NUCLEOTIDE SEQUENCE [LARGE SCALE GENOMIC DNA]</scope>
    <source>
        <strain evidence="7 8">CECT 8287</strain>
    </source>
</reference>
<evidence type="ECO:0000313" key="7">
    <source>
        <dbReference type="EMBL" id="SLN09761.1"/>
    </source>
</evidence>
<keyword evidence="2 5" id="KW-0732">Signal</keyword>
<evidence type="ECO:0000256" key="4">
    <source>
        <dbReference type="ARBA" id="ARBA00038306"/>
    </source>
</evidence>
<sequence>MSKLRRIGFLAAVLCATSGVTFAQSPGSDWQGPYVGVHLGGAYADFENSVPSLPGPTGDASSGIGGFQLGYNFQNGDMVFGPEIDFTLMELEGKSAGGKFSEDSMASLRFRAGKVVGDYLIFGSLGVAWTETDIGFTGTASASDYEPGVMVGGGAERFIREGLSGRIEAYYVDVPKSSQTVSGIPTSAGSQNLLFRAGLNLHF</sequence>
<keyword evidence="8" id="KW-1185">Reference proteome</keyword>
<evidence type="ECO:0000256" key="1">
    <source>
        <dbReference type="ARBA" id="ARBA00004370"/>
    </source>
</evidence>
<dbReference type="EMBL" id="FWFL01000001">
    <property type="protein sequence ID" value="SLN09761.1"/>
    <property type="molecule type" value="Genomic_DNA"/>
</dbReference>
<dbReference type="RefSeq" id="WP_085890403.1">
    <property type="nucleotide sequence ID" value="NZ_FWFL01000001.1"/>
</dbReference>
<dbReference type="InterPro" id="IPR027385">
    <property type="entry name" value="Beta-barrel_OMP"/>
</dbReference>
<dbReference type="OrthoDB" id="268975at2"/>
<dbReference type="InterPro" id="IPR011250">
    <property type="entry name" value="OMP/PagP_B-barrel"/>
</dbReference>
<dbReference type="SUPFAM" id="SSF56925">
    <property type="entry name" value="OMPA-like"/>
    <property type="match status" value="1"/>
</dbReference>
<feature type="signal peptide" evidence="5">
    <location>
        <begin position="1"/>
        <end position="23"/>
    </location>
</feature>
<evidence type="ECO:0000313" key="8">
    <source>
        <dbReference type="Proteomes" id="UP000193827"/>
    </source>
</evidence>
<dbReference type="GO" id="GO:0016020">
    <property type="term" value="C:membrane"/>
    <property type="evidence" value="ECO:0007669"/>
    <property type="project" value="UniProtKB-SubCell"/>
</dbReference>
<accession>A0A1Y5R7P6</accession>
<dbReference type="InterPro" id="IPR051692">
    <property type="entry name" value="OMP-like"/>
</dbReference>
<evidence type="ECO:0000256" key="2">
    <source>
        <dbReference type="ARBA" id="ARBA00022729"/>
    </source>
</evidence>
<dbReference type="Gene3D" id="2.40.160.20">
    <property type="match status" value="1"/>
</dbReference>
<evidence type="ECO:0000256" key="5">
    <source>
        <dbReference type="SAM" id="SignalP"/>
    </source>
</evidence>
<feature type="domain" description="Outer membrane protein beta-barrel" evidence="6">
    <location>
        <begin position="13"/>
        <end position="176"/>
    </location>
</feature>
<comment type="similarity">
    <text evidence="4">Belongs to the Omp25/RopB family.</text>
</comment>
<dbReference type="AlphaFoldDB" id="A0A1Y5R7P6"/>
<dbReference type="Proteomes" id="UP000193827">
    <property type="component" value="Unassembled WGS sequence"/>
</dbReference>
<protein>
    <recommendedName>
        <fullName evidence="6">Outer membrane protein beta-barrel domain-containing protein</fullName>
    </recommendedName>
</protein>
<feature type="chain" id="PRO_5012531639" description="Outer membrane protein beta-barrel domain-containing protein" evidence="5">
    <location>
        <begin position="24"/>
        <end position="203"/>
    </location>
</feature>
<dbReference type="PANTHER" id="PTHR34001">
    <property type="entry name" value="BLL7405 PROTEIN"/>
    <property type="match status" value="1"/>
</dbReference>
<evidence type="ECO:0000259" key="6">
    <source>
        <dbReference type="Pfam" id="PF13505"/>
    </source>
</evidence>
<dbReference type="Pfam" id="PF13505">
    <property type="entry name" value="OMP_b-brl"/>
    <property type="match status" value="1"/>
</dbReference>
<keyword evidence="3" id="KW-0472">Membrane</keyword>
<dbReference type="PANTHER" id="PTHR34001:SF3">
    <property type="entry name" value="BLL7405 PROTEIN"/>
    <property type="match status" value="1"/>
</dbReference>
<organism evidence="7 8">
    <name type="scientific">Roseovarius litorisediminis</name>
    <dbReference type="NCBI Taxonomy" id="1312363"/>
    <lineage>
        <taxon>Bacteria</taxon>
        <taxon>Pseudomonadati</taxon>
        <taxon>Pseudomonadota</taxon>
        <taxon>Alphaproteobacteria</taxon>
        <taxon>Rhodobacterales</taxon>
        <taxon>Roseobacteraceae</taxon>
        <taxon>Roseovarius</taxon>
    </lineage>
</organism>
<comment type="subcellular location">
    <subcellularLocation>
        <location evidence="1">Membrane</location>
    </subcellularLocation>
</comment>
<evidence type="ECO:0000256" key="3">
    <source>
        <dbReference type="ARBA" id="ARBA00023136"/>
    </source>
</evidence>
<name>A0A1Y5R7P6_9RHOB</name>